<dbReference type="AlphaFoldDB" id="A0A8U0A0J0"/>
<proteinExistence type="predicted"/>
<name>A0A8U0A0J0_9EURY</name>
<dbReference type="RefSeq" id="WP_247993291.1">
    <property type="nucleotide sequence ID" value="NZ_CP096019.1"/>
</dbReference>
<protein>
    <submittedName>
        <fullName evidence="2">Uncharacterized protein</fullName>
    </submittedName>
</protein>
<evidence type="ECO:0000313" key="3">
    <source>
        <dbReference type="Proteomes" id="UP000831768"/>
    </source>
</evidence>
<accession>A0A8U0A0J0</accession>
<feature type="compositionally biased region" description="Basic and acidic residues" evidence="1">
    <location>
        <begin position="13"/>
        <end position="29"/>
    </location>
</feature>
<dbReference type="Proteomes" id="UP000831768">
    <property type="component" value="Chromosome"/>
</dbReference>
<feature type="region of interest" description="Disordered" evidence="1">
    <location>
        <begin position="1"/>
        <end position="29"/>
    </location>
</feature>
<evidence type="ECO:0000313" key="2">
    <source>
        <dbReference type="EMBL" id="UPM42620.1"/>
    </source>
</evidence>
<evidence type="ECO:0000256" key="1">
    <source>
        <dbReference type="SAM" id="MobiDB-lite"/>
    </source>
</evidence>
<sequence>MFDSDPNDLEGTDVLKSESQRASDRRSTAVDDIEETILRYCWAKTDECPACGCEASLRIGVETESEETVSAPDCQLCDAVVTAVTDGVEFDLV</sequence>
<keyword evidence="3" id="KW-1185">Reference proteome</keyword>
<dbReference type="GeneID" id="71928727"/>
<feature type="compositionally biased region" description="Acidic residues" evidence="1">
    <location>
        <begin position="1"/>
        <end position="11"/>
    </location>
</feature>
<gene>
    <name evidence="2" type="ORF">MW046_11730</name>
</gene>
<dbReference type="EMBL" id="CP096019">
    <property type="protein sequence ID" value="UPM42620.1"/>
    <property type="molecule type" value="Genomic_DNA"/>
</dbReference>
<organism evidence="2 3">
    <name type="scientific">Halocatena salina</name>
    <dbReference type="NCBI Taxonomy" id="2934340"/>
    <lineage>
        <taxon>Archaea</taxon>
        <taxon>Methanobacteriati</taxon>
        <taxon>Methanobacteriota</taxon>
        <taxon>Stenosarchaea group</taxon>
        <taxon>Halobacteria</taxon>
        <taxon>Halobacteriales</taxon>
        <taxon>Natronomonadaceae</taxon>
        <taxon>Halocatena</taxon>
    </lineage>
</organism>
<dbReference type="KEGG" id="haad:MW046_11730"/>
<reference evidence="2" key="1">
    <citation type="submission" date="2022-04" db="EMBL/GenBank/DDBJ databases">
        <title>Halocatena sp. nov., isolated from a salt lake.</title>
        <authorList>
            <person name="Cui H.-L."/>
        </authorList>
    </citation>
    <scope>NUCLEOTIDE SEQUENCE</scope>
    <source>
        <strain evidence="2">AD-1</strain>
    </source>
</reference>